<dbReference type="InterPro" id="IPR045179">
    <property type="entry name" value="YgfZ/GcvT"/>
</dbReference>
<dbReference type="SUPFAM" id="SSF103025">
    <property type="entry name" value="Folate-binding domain"/>
    <property type="match status" value="1"/>
</dbReference>
<evidence type="ECO:0000313" key="2">
    <source>
        <dbReference type="Proteomes" id="UP000054877"/>
    </source>
</evidence>
<dbReference type="PATRIC" id="fig|452.5.peg.1616"/>
<sequence length="320" mass="36131">MQMTHSSNTGCRVYQSVLPVPEELNFQTDKNYLFLLSDLAVISVIGGQARDFLQGQLTCDMNRIDPNTMSPGAMCNLKGRILALPHVLDWHGYKMILPNDLIVDTIASLSKTAMLSRVVLEADRQLTVLGLRRTNDKDIIPDFPLPLTSHAVTFSDQHCCYAIANDLFVIIADRTTGASLIQKYNEKQQLRGSLAWHHLQLENHHVAIYPETRGLFLPHRLDLPRLGYISFDKGCYKGQEIIARTHYRAKLKHHLQTFIINATQPLMPGSKLLDADTNQEVGELVDYCARDEHSFLIAASILIDHPQHIKIEGHHDIITL</sequence>
<gene>
    <name evidence="1" type="ORF">Lspi_1461</name>
</gene>
<dbReference type="STRING" id="452.Lspi_1461"/>
<dbReference type="InterPro" id="IPR017703">
    <property type="entry name" value="YgfZ/GCV_T_CS"/>
</dbReference>
<dbReference type="RefSeq" id="WP_058483388.1">
    <property type="nucleotide sequence ID" value="NZ_CAAAII010000001.1"/>
</dbReference>
<keyword evidence="2" id="KW-1185">Reference proteome</keyword>
<dbReference type="PANTHER" id="PTHR22602:SF0">
    <property type="entry name" value="TRANSFERASE CAF17, MITOCHONDRIAL-RELATED"/>
    <property type="match status" value="1"/>
</dbReference>
<reference evidence="1 2" key="1">
    <citation type="submission" date="2015-11" db="EMBL/GenBank/DDBJ databases">
        <title>Genomic analysis of 38 Legionella species identifies large and diverse effector repertoires.</title>
        <authorList>
            <person name="Burstein D."/>
            <person name="Amaro F."/>
            <person name="Zusman T."/>
            <person name="Lifshitz Z."/>
            <person name="Cohen O."/>
            <person name="Gilbert J.A."/>
            <person name="Pupko T."/>
            <person name="Shuman H.A."/>
            <person name="Segal G."/>
        </authorList>
    </citation>
    <scope>NUCLEOTIDE SEQUENCE [LARGE SCALE GENOMIC DNA]</scope>
    <source>
        <strain evidence="1 2">Mt.St.Helens-9</strain>
    </source>
</reference>
<accession>A0A0W0Z5F4</accession>
<dbReference type="EMBL" id="LNYX01000014">
    <property type="protein sequence ID" value="KTD63942.1"/>
    <property type="molecule type" value="Genomic_DNA"/>
</dbReference>
<dbReference type="OrthoDB" id="9796287at2"/>
<dbReference type="Gene3D" id="3.30.70.1630">
    <property type="match status" value="1"/>
</dbReference>
<organism evidence="1 2">
    <name type="scientific">Legionella spiritensis</name>
    <dbReference type="NCBI Taxonomy" id="452"/>
    <lineage>
        <taxon>Bacteria</taxon>
        <taxon>Pseudomonadati</taxon>
        <taxon>Pseudomonadota</taxon>
        <taxon>Gammaproteobacteria</taxon>
        <taxon>Legionellales</taxon>
        <taxon>Legionellaceae</taxon>
        <taxon>Legionella</taxon>
    </lineage>
</organism>
<comment type="caution">
    <text evidence="1">The sequence shown here is derived from an EMBL/GenBank/DDBJ whole genome shotgun (WGS) entry which is preliminary data.</text>
</comment>
<proteinExistence type="predicted"/>
<dbReference type="Gene3D" id="2.40.30.160">
    <property type="match status" value="1"/>
</dbReference>
<protein>
    <submittedName>
        <fullName evidence="1">Glycine cleavage T protein</fullName>
    </submittedName>
</protein>
<dbReference type="Gene3D" id="3.30.70.1400">
    <property type="entry name" value="Aminomethyltransferase beta-barrel domains"/>
    <property type="match status" value="1"/>
</dbReference>
<dbReference type="PANTHER" id="PTHR22602">
    <property type="entry name" value="TRANSFERASE CAF17, MITOCHONDRIAL-RELATED"/>
    <property type="match status" value="1"/>
</dbReference>
<dbReference type="GO" id="GO:0016226">
    <property type="term" value="P:iron-sulfur cluster assembly"/>
    <property type="evidence" value="ECO:0007669"/>
    <property type="project" value="TreeGrafter"/>
</dbReference>
<dbReference type="AlphaFoldDB" id="A0A0W0Z5F4"/>
<dbReference type="Proteomes" id="UP000054877">
    <property type="component" value="Unassembled WGS sequence"/>
</dbReference>
<name>A0A0W0Z5F4_LEGSP</name>
<dbReference type="NCBIfam" id="TIGR03317">
    <property type="entry name" value="ygfZ_signature"/>
    <property type="match status" value="1"/>
</dbReference>
<evidence type="ECO:0000313" key="1">
    <source>
        <dbReference type="EMBL" id="KTD63942.1"/>
    </source>
</evidence>